<dbReference type="KEGG" id="tro:trd_A0687"/>
<evidence type="ECO:0000313" key="2">
    <source>
        <dbReference type="EMBL" id="ACM06431.1"/>
    </source>
</evidence>
<proteinExistence type="predicted"/>
<dbReference type="Proteomes" id="UP000000447">
    <property type="component" value="Plasmid unnamed"/>
</dbReference>
<organism evidence="2 3">
    <name type="scientific">Thermomicrobium roseum (strain ATCC 27502 / DSM 5159 / P-2)</name>
    <dbReference type="NCBI Taxonomy" id="309801"/>
    <lineage>
        <taxon>Bacteria</taxon>
        <taxon>Pseudomonadati</taxon>
        <taxon>Thermomicrobiota</taxon>
        <taxon>Thermomicrobia</taxon>
        <taxon>Thermomicrobiales</taxon>
        <taxon>Thermomicrobiaceae</taxon>
        <taxon>Thermomicrobium</taxon>
    </lineage>
</organism>
<accession>B9L4H3</accession>
<sequence>MWEQWYPIYSAICYFGSLGLLSLVHVRWVARRFRQFRKLDWAYELVVTWLLAVAWWHGMRQGPVWDTELPGSPLGVRGALALAAVVVAVAAGWRLEQRSRAPGVA</sequence>
<feature type="transmembrane region" description="Helical" evidence="1">
    <location>
        <begin position="41"/>
        <end position="58"/>
    </location>
</feature>
<keyword evidence="2" id="KW-0614">Plasmid</keyword>
<dbReference type="EMBL" id="CP001276">
    <property type="protein sequence ID" value="ACM06431.1"/>
    <property type="molecule type" value="Genomic_DNA"/>
</dbReference>
<gene>
    <name evidence="2" type="ordered locus">trd_A0687</name>
</gene>
<feature type="transmembrane region" description="Helical" evidence="1">
    <location>
        <begin position="6"/>
        <end position="29"/>
    </location>
</feature>
<dbReference type="RefSeq" id="WP_012642418.1">
    <property type="nucleotide sequence ID" value="NC_011961.1"/>
</dbReference>
<name>B9L4H3_THERP</name>
<dbReference type="HOGENOM" id="CLU_2235303_0_0_0"/>
<keyword evidence="1" id="KW-0472">Membrane</keyword>
<keyword evidence="3" id="KW-1185">Reference proteome</keyword>
<keyword evidence="1" id="KW-1133">Transmembrane helix</keyword>
<feature type="transmembrane region" description="Helical" evidence="1">
    <location>
        <begin position="78"/>
        <end position="95"/>
    </location>
</feature>
<evidence type="ECO:0000256" key="1">
    <source>
        <dbReference type="SAM" id="Phobius"/>
    </source>
</evidence>
<protein>
    <submittedName>
        <fullName evidence="2">Uncharacterized protein</fullName>
    </submittedName>
</protein>
<geneLocation type="plasmid" evidence="3">
    <name>Tros</name>
</geneLocation>
<evidence type="ECO:0000313" key="3">
    <source>
        <dbReference type="Proteomes" id="UP000000447"/>
    </source>
</evidence>
<reference evidence="2 3" key="1">
    <citation type="journal article" date="2009" name="PLoS ONE">
        <title>Complete genome sequence of the aerobic CO-oxidizing thermophile Thermomicrobium roseum.</title>
        <authorList>
            <person name="Wu D."/>
            <person name="Raymond J."/>
            <person name="Wu M."/>
            <person name="Chatterji S."/>
            <person name="Ren Q."/>
            <person name="Graham J.E."/>
            <person name="Bryant D.A."/>
            <person name="Robb F."/>
            <person name="Colman A."/>
            <person name="Tallon L.J."/>
            <person name="Badger J.H."/>
            <person name="Madupu R."/>
            <person name="Ward N.L."/>
            <person name="Eisen J.A."/>
        </authorList>
    </citation>
    <scope>NUCLEOTIDE SEQUENCE [LARGE SCALE GENOMIC DNA]</scope>
    <source>
        <strain evidence="3">ATCC 27502 / DSM 5159 / P-2</strain>
        <plasmid evidence="2">unnamed</plasmid>
    </source>
</reference>
<keyword evidence="1" id="KW-0812">Transmembrane</keyword>
<dbReference type="AlphaFoldDB" id="B9L4H3"/>